<keyword evidence="8" id="KW-0539">Nucleus</keyword>
<evidence type="ECO:0000256" key="1">
    <source>
        <dbReference type="ARBA" id="ARBA00004123"/>
    </source>
</evidence>
<organism evidence="12 13">
    <name type="scientific">Plakobranchus ocellatus</name>
    <dbReference type="NCBI Taxonomy" id="259542"/>
    <lineage>
        <taxon>Eukaryota</taxon>
        <taxon>Metazoa</taxon>
        <taxon>Spiralia</taxon>
        <taxon>Lophotrochozoa</taxon>
        <taxon>Mollusca</taxon>
        <taxon>Gastropoda</taxon>
        <taxon>Heterobranchia</taxon>
        <taxon>Euthyneura</taxon>
        <taxon>Panpulmonata</taxon>
        <taxon>Sacoglossa</taxon>
        <taxon>Placobranchoidea</taxon>
        <taxon>Plakobranchidae</taxon>
        <taxon>Plakobranchus</taxon>
    </lineage>
</organism>
<keyword evidence="6" id="KW-0238">DNA-binding</keyword>
<keyword evidence="5" id="KW-0805">Transcription regulation</keyword>
<dbReference type="EMBL" id="BLXT01000300">
    <property type="protein sequence ID" value="GFN75820.1"/>
    <property type="molecule type" value="Genomic_DNA"/>
</dbReference>
<accession>A0AAV3Y0H2</accession>
<evidence type="ECO:0000256" key="3">
    <source>
        <dbReference type="ARBA" id="ARBA00022771"/>
    </source>
</evidence>
<evidence type="ECO:0000256" key="8">
    <source>
        <dbReference type="ARBA" id="ARBA00023242"/>
    </source>
</evidence>
<dbReference type="SUPFAM" id="SSF57667">
    <property type="entry name" value="beta-beta-alpha zinc fingers"/>
    <property type="match status" value="2"/>
</dbReference>
<dbReference type="InterPro" id="IPR008906">
    <property type="entry name" value="HATC_C_dom"/>
</dbReference>
<keyword evidence="2" id="KW-0479">Metal-binding</keyword>
<feature type="region of interest" description="Disordered" evidence="10">
    <location>
        <begin position="127"/>
        <end position="160"/>
    </location>
</feature>
<dbReference type="GO" id="GO:0046983">
    <property type="term" value="F:protein dimerization activity"/>
    <property type="evidence" value="ECO:0007669"/>
    <property type="project" value="InterPro"/>
</dbReference>
<feature type="domain" description="BED-type" evidence="11">
    <location>
        <begin position="186"/>
        <end position="238"/>
    </location>
</feature>
<dbReference type="GO" id="GO:0005634">
    <property type="term" value="C:nucleus"/>
    <property type="evidence" value="ECO:0007669"/>
    <property type="project" value="UniProtKB-SubCell"/>
</dbReference>
<comment type="caution">
    <text evidence="12">The sequence shown here is derived from an EMBL/GenBank/DDBJ whole genome shotgun (WGS) entry which is preliminary data.</text>
</comment>
<keyword evidence="13" id="KW-1185">Reference proteome</keyword>
<evidence type="ECO:0000313" key="13">
    <source>
        <dbReference type="Proteomes" id="UP000735302"/>
    </source>
</evidence>
<sequence>MVRSNGSLVWLYIKRVDAQQVQCKLCGKSFGYFSSTSNLRRHLKRKHPDRNIDKAFEGVGENEESKDFLWRQMENASPSEVTLKLNQDENPPVVKQHIQNQFPDLCNQQQDGTRKQRNLINLTSIEDNESEEQDFVRNPDSDEDYMPASSKKRMRQQVYTESNHKQGIIERANTWRLKFEAKKRRQNRSVIWELMDQISLSRAKCKVCGKIFTYQSLSTTSNMLRHLRIKHPEELNKIEERKATGGLDYYSQDEADERKAIQLSSQVQFVPNSVKKIPVNTITKEARSGGTKQLDNFVVKMLVSNLYPSHLVEDTSFKNLIAYLNPKCSLSGRKFTEEAISDLYKKQQNVVQLQLDEAPGMAISLDMWIYRERRQYMTVTGHFVSKSWELHSVILKTILLNTGTHLGASISESLTKILKDWNVSNKVQCIISDNTKHINEAIAHLNVPHFHCIAHTLNIIVQNSLKASDDIIYVAQRVRDVAGYFQNSTEATEKLNSLQNVESKMPVKLPLDTETNWISTYKMFKCYLELHNNLRLTLLHLKKEDLLLSSEEVELMSRCIQVLEPFHLATVEMASDGYTAMSKFIPVFEILKQMTSNLVQVCPASSLAKPDCVHALAKELNEQVEQYMRSVKERAKLVPWTTTLLDPRFKHIVLSDDEVYSSVEESIQQFVKSDDQFENGSEPMNHTSNMIVSNATGKKSIHDDATSTALLWSMFDETIKKSVVKDAPNDLHRYNEERPIVRQENPYIWWKERDPLYPKLCPVVRQFLCIPSTSVPSDQVFSEEAYIKINRRNFLEESLLDSYLFLNCCHDFL</sequence>
<dbReference type="Pfam" id="PF02892">
    <property type="entry name" value="zf-BED"/>
    <property type="match status" value="2"/>
</dbReference>
<dbReference type="SUPFAM" id="SSF53098">
    <property type="entry name" value="Ribonuclease H-like"/>
    <property type="match status" value="1"/>
</dbReference>
<dbReference type="Proteomes" id="UP000735302">
    <property type="component" value="Unassembled WGS sequence"/>
</dbReference>
<dbReference type="InterPro" id="IPR003656">
    <property type="entry name" value="Znf_BED"/>
</dbReference>
<evidence type="ECO:0000259" key="11">
    <source>
        <dbReference type="PROSITE" id="PS50808"/>
    </source>
</evidence>
<gene>
    <name evidence="12" type="ORF">PoB_000232600</name>
</gene>
<protein>
    <submittedName>
        <fullName evidence="12">Zinc finger bed domain-containing protein 4</fullName>
    </submittedName>
</protein>
<dbReference type="GO" id="GO:0009791">
    <property type="term" value="P:post-embryonic development"/>
    <property type="evidence" value="ECO:0007669"/>
    <property type="project" value="UniProtKB-ARBA"/>
</dbReference>
<dbReference type="PROSITE" id="PS50808">
    <property type="entry name" value="ZF_BED"/>
    <property type="match status" value="2"/>
</dbReference>
<name>A0AAV3Y0H2_9GAST</name>
<reference evidence="12 13" key="1">
    <citation type="journal article" date="2021" name="Elife">
        <title>Chloroplast acquisition without the gene transfer in kleptoplastic sea slugs, Plakobranchus ocellatus.</title>
        <authorList>
            <person name="Maeda T."/>
            <person name="Takahashi S."/>
            <person name="Yoshida T."/>
            <person name="Shimamura S."/>
            <person name="Takaki Y."/>
            <person name="Nagai Y."/>
            <person name="Toyoda A."/>
            <person name="Suzuki Y."/>
            <person name="Arimoto A."/>
            <person name="Ishii H."/>
            <person name="Satoh N."/>
            <person name="Nishiyama T."/>
            <person name="Hasebe M."/>
            <person name="Maruyama T."/>
            <person name="Minagawa J."/>
            <person name="Obokata J."/>
            <person name="Shigenobu S."/>
        </authorList>
    </citation>
    <scope>NUCLEOTIDE SEQUENCE [LARGE SCALE GENOMIC DNA]</scope>
</reference>
<evidence type="ECO:0000256" key="5">
    <source>
        <dbReference type="ARBA" id="ARBA00023015"/>
    </source>
</evidence>
<keyword evidence="3 9" id="KW-0863">Zinc-finger</keyword>
<dbReference type="SMART" id="SM00355">
    <property type="entry name" value="ZnF_C2H2"/>
    <property type="match status" value="2"/>
</dbReference>
<evidence type="ECO:0000313" key="12">
    <source>
        <dbReference type="EMBL" id="GFN75820.1"/>
    </source>
</evidence>
<evidence type="ECO:0000256" key="2">
    <source>
        <dbReference type="ARBA" id="ARBA00022723"/>
    </source>
</evidence>
<comment type="subcellular location">
    <subcellularLocation>
        <location evidence="1">Nucleus</location>
    </subcellularLocation>
</comment>
<dbReference type="AlphaFoldDB" id="A0AAV3Y0H2"/>
<dbReference type="PANTHER" id="PTHR46481:SF10">
    <property type="entry name" value="ZINC FINGER BED DOMAIN-CONTAINING PROTEIN 39"/>
    <property type="match status" value="1"/>
</dbReference>
<feature type="domain" description="BED-type" evidence="11">
    <location>
        <begin position="4"/>
        <end position="54"/>
    </location>
</feature>
<dbReference type="SMART" id="SM00614">
    <property type="entry name" value="ZnF_BED"/>
    <property type="match status" value="2"/>
</dbReference>
<evidence type="ECO:0000256" key="7">
    <source>
        <dbReference type="ARBA" id="ARBA00023163"/>
    </source>
</evidence>
<dbReference type="GO" id="GO:0003677">
    <property type="term" value="F:DNA binding"/>
    <property type="evidence" value="ECO:0007669"/>
    <property type="project" value="UniProtKB-KW"/>
</dbReference>
<dbReference type="PANTHER" id="PTHR46481">
    <property type="entry name" value="ZINC FINGER BED DOMAIN-CONTAINING PROTEIN 4"/>
    <property type="match status" value="1"/>
</dbReference>
<dbReference type="InterPro" id="IPR052035">
    <property type="entry name" value="ZnF_BED_domain_contain"/>
</dbReference>
<evidence type="ECO:0000256" key="10">
    <source>
        <dbReference type="SAM" id="MobiDB-lite"/>
    </source>
</evidence>
<evidence type="ECO:0000256" key="9">
    <source>
        <dbReference type="PROSITE-ProRule" id="PRU00027"/>
    </source>
</evidence>
<dbReference type="InterPro" id="IPR013087">
    <property type="entry name" value="Znf_C2H2_type"/>
</dbReference>
<dbReference type="Pfam" id="PF05699">
    <property type="entry name" value="Dimer_Tnp_hAT"/>
    <property type="match status" value="1"/>
</dbReference>
<evidence type="ECO:0000256" key="4">
    <source>
        <dbReference type="ARBA" id="ARBA00022833"/>
    </source>
</evidence>
<proteinExistence type="predicted"/>
<keyword evidence="7" id="KW-0804">Transcription</keyword>
<keyword evidence="4" id="KW-0862">Zinc</keyword>
<dbReference type="InterPro" id="IPR036236">
    <property type="entry name" value="Znf_C2H2_sf"/>
</dbReference>
<dbReference type="GO" id="GO:0008270">
    <property type="term" value="F:zinc ion binding"/>
    <property type="evidence" value="ECO:0007669"/>
    <property type="project" value="UniProtKB-KW"/>
</dbReference>
<evidence type="ECO:0000256" key="6">
    <source>
        <dbReference type="ARBA" id="ARBA00023125"/>
    </source>
</evidence>
<dbReference type="InterPro" id="IPR012337">
    <property type="entry name" value="RNaseH-like_sf"/>
</dbReference>